<dbReference type="InterPro" id="IPR036656">
    <property type="entry name" value="QCR9_sf"/>
</dbReference>
<accession>A0ABP1P074</accession>
<evidence type="ECO:0000313" key="12">
    <source>
        <dbReference type="EMBL" id="CAL7946685.1"/>
    </source>
</evidence>
<gene>
    <name evidence="12" type="ORF">XYLVIOL_LOCUS7910</name>
</gene>
<keyword evidence="5" id="KW-0812">Transmembrane</keyword>
<evidence type="ECO:0000256" key="3">
    <source>
        <dbReference type="ARBA" id="ARBA00022448"/>
    </source>
</evidence>
<name>A0ABP1P074_XYLVO</name>
<organism evidence="12 13">
    <name type="scientific">Xylocopa violacea</name>
    <name type="common">Violet carpenter bee</name>
    <name type="synonym">Apis violacea</name>
    <dbReference type="NCBI Taxonomy" id="135666"/>
    <lineage>
        <taxon>Eukaryota</taxon>
        <taxon>Metazoa</taxon>
        <taxon>Ecdysozoa</taxon>
        <taxon>Arthropoda</taxon>
        <taxon>Hexapoda</taxon>
        <taxon>Insecta</taxon>
        <taxon>Pterygota</taxon>
        <taxon>Neoptera</taxon>
        <taxon>Endopterygota</taxon>
        <taxon>Hymenoptera</taxon>
        <taxon>Apocrita</taxon>
        <taxon>Aculeata</taxon>
        <taxon>Apoidea</taxon>
        <taxon>Anthophila</taxon>
        <taxon>Apidae</taxon>
        <taxon>Xylocopa</taxon>
        <taxon>Xylocopa</taxon>
    </lineage>
</organism>
<keyword evidence="7 11" id="KW-0249">Electron transport</keyword>
<comment type="function">
    <text evidence="11">Component of the ubiquinol-cytochrome c oxidoreductase, a multisubunit transmembrane complex that is part of the mitochondrial electron transport chain which drives oxidative phosphorylation. The complex plays an important role in the uptake of multiple carbon sources present in different host niches.</text>
</comment>
<dbReference type="PROSITE" id="PS51257">
    <property type="entry name" value="PROKAR_LIPOPROTEIN"/>
    <property type="match status" value="1"/>
</dbReference>
<reference evidence="12 13" key="1">
    <citation type="submission" date="2024-08" db="EMBL/GenBank/DDBJ databases">
        <authorList>
            <person name="Will J Nash"/>
            <person name="Angela Man"/>
            <person name="Seanna McTaggart"/>
            <person name="Kendall Baker"/>
            <person name="Tom Barker"/>
            <person name="Leah Catchpole"/>
            <person name="Alex Durrant"/>
            <person name="Karim Gharbi"/>
            <person name="Naomi Irish"/>
            <person name="Gemy Kaithakottil"/>
            <person name="Debby Ku"/>
            <person name="Aaliyah Providence"/>
            <person name="Felix Shaw"/>
            <person name="David Swarbreck"/>
            <person name="Chris Watkins"/>
            <person name="Ann M. McCartney"/>
            <person name="Giulio Formenti"/>
            <person name="Alice Mouton"/>
            <person name="Noel Vella"/>
            <person name="Bjorn M von Reumont"/>
            <person name="Adriana Vella"/>
            <person name="Wilfried Haerty"/>
        </authorList>
    </citation>
    <scope>NUCLEOTIDE SEQUENCE [LARGE SCALE GENOMIC DNA]</scope>
</reference>
<dbReference type="InterPro" id="IPR008027">
    <property type="entry name" value="QCR9"/>
</dbReference>
<evidence type="ECO:0000256" key="6">
    <source>
        <dbReference type="ARBA" id="ARBA00022792"/>
    </source>
</evidence>
<keyword evidence="6 11" id="KW-0999">Mitochondrion inner membrane</keyword>
<dbReference type="Gene3D" id="1.20.5.260">
    <property type="entry name" value="Cytochrome b-c1 complex subunit 9"/>
    <property type="match status" value="1"/>
</dbReference>
<comment type="caution">
    <text evidence="12">The sequence shown here is derived from an EMBL/GenBank/DDBJ whole genome shotgun (WGS) entry which is preliminary data.</text>
</comment>
<evidence type="ECO:0000256" key="5">
    <source>
        <dbReference type="ARBA" id="ARBA00022692"/>
    </source>
</evidence>
<evidence type="ECO:0000313" key="13">
    <source>
        <dbReference type="Proteomes" id="UP001642520"/>
    </source>
</evidence>
<keyword evidence="8" id="KW-1133">Transmembrane helix</keyword>
<comment type="subcellular location">
    <subcellularLocation>
        <location evidence="1 11">Mitochondrion inner membrane</location>
        <topology evidence="1 11">Single-pass membrane protein</topology>
    </subcellularLocation>
</comment>
<evidence type="ECO:0000256" key="4">
    <source>
        <dbReference type="ARBA" id="ARBA00022660"/>
    </source>
</evidence>
<dbReference type="Proteomes" id="UP001642520">
    <property type="component" value="Unassembled WGS sequence"/>
</dbReference>
<protein>
    <recommendedName>
        <fullName evidence="11">Complex III subunit 9</fullName>
    </recommendedName>
</protein>
<keyword evidence="10" id="KW-0472">Membrane</keyword>
<proteinExistence type="inferred from homology"/>
<dbReference type="PANTHER" id="PTHR12980:SF0">
    <property type="entry name" value="CYTOCHROME B-C1 COMPLEX SUBUNIT 9"/>
    <property type="match status" value="1"/>
</dbReference>
<evidence type="ECO:0000256" key="11">
    <source>
        <dbReference type="RuleBase" id="RU368056"/>
    </source>
</evidence>
<comment type="similarity">
    <text evidence="2 11">Belongs to the UQCR10/QCR9 family.</text>
</comment>
<keyword evidence="4 11" id="KW-0679">Respiratory chain</keyword>
<evidence type="ECO:0000256" key="1">
    <source>
        <dbReference type="ARBA" id="ARBA00004434"/>
    </source>
</evidence>
<evidence type="ECO:0000256" key="7">
    <source>
        <dbReference type="ARBA" id="ARBA00022982"/>
    </source>
</evidence>
<dbReference type="PANTHER" id="PTHR12980">
    <property type="entry name" value="UBIQUINOL-CYTOCHROME C REDUCTASE COMPLEX, SUBUNIT X"/>
    <property type="match status" value="1"/>
</dbReference>
<keyword evidence="9 11" id="KW-0496">Mitochondrion</keyword>
<keyword evidence="3 11" id="KW-0813">Transport</keyword>
<keyword evidence="13" id="KW-1185">Reference proteome</keyword>
<dbReference type="Pfam" id="PF05365">
    <property type="entry name" value="UCR_UQCRX_QCR9"/>
    <property type="match status" value="1"/>
</dbReference>
<sequence>MQVIKMQNFLYNYIFKRTSTFALTILLACFAFERTLDLATNEIFDRINKGKQWKDIKHKYETK</sequence>
<evidence type="ECO:0000256" key="9">
    <source>
        <dbReference type="ARBA" id="ARBA00023128"/>
    </source>
</evidence>
<comment type="subunit">
    <text evidence="11">Component of the ubiquinol-cytochrome c oxidoreductase (cytochrome b-c1 complex, complex III, CIII), a multisubunit enzyme composed of 3 respiratory subunits cytochrome b, cytochrome c1 and Rieske protein, 2 core protein subunits, and additional low-molecular weight protein subunits.</text>
</comment>
<dbReference type="SUPFAM" id="SSF81514">
    <property type="entry name" value="Subunit X (non-heme 7 kDa protein) of cytochrome bc1 complex (Ubiquinol-cytochrome c reductase)"/>
    <property type="match status" value="1"/>
</dbReference>
<dbReference type="EMBL" id="CAXAJV020001294">
    <property type="protein sequence ID" value="CAL7946685.1"/>
    <property type="molecule type" value="Genomic_DNA"/>
</dbReference>
<evidence type="ECO:0000256" key="8">
    <source>
        <dbReference type="ARBA" id="ARBA00022989"/>
    </source>
</evidence>
<evidence type="ECO:0000256" key="10">
    <source>
        <dbReference type="ARBA" id="ARBA00023136"/>
    </source>
</evidence>
<evidence type="ECO:0000256" key="2">
    <source>
        <dbReference type="ARBA" id="ARBA00007856"/>
    </source>
</evidence>